<name>A0A3S0AL62_9BACL</name>
<keyword evidence="2" id="KW-1185">Reference proteome</keyword>
<evidence type="ECO:0000313" key="2">
    <source>
        <dbReference type="Proteomes" id="UP000276128"/>
    </source>
</evidence>
<proteinExistence type="predicted"/>
<evidence type="ECO:0000313" key="1">
    <source>
        <dbReference type="EMBL" id="RTE04853.1"/>
    </source>
</evidence>
<gene>
    <name evidence="1" type="ORF">EJQ19_25935</name>
</gene>
<accession>A0A3S0AL62</accession>
<dbReference type="OrthoDB" id="2620138at2"/>
<reference evidence="1 2" key="1">
    <citation type="submission" date="2018-12" db="EMBL/GenBank/DDBJ databases">
        <title>Bacillus ochoae sp. nov., Paenibacillus whitsoniae sp. nov., Paenibacillus spiritus sp. nov. Isolated from the Mars Exploration Rover during spacecraft assembly.</title>
        <authorList>
            <person name="Seuylemezian A."/>
            <person name="Vaishampayan P."/>
        </authorList>
    </citation>
    <scope>NUCLEOTIDE SEQUENCE [LARGE SCALE GENOMIC DNA]</scope>
    <source>
        <strain evidence="1 2">MER 54</strain>
    </source>
</reference>
<dbReference type="EMBL" id="RXHU01000086">
    <property type="protein sequence ID" value="RTE04853.1"/>
    <property type="molecule type" value="Genomic_DNA"/>
</dbReference>
<sequence length="87" mass="10266">MKMTQKELNHLIFLTEVILSGKKKNLMEETLQCLLYIVKSLEDVELPDSVVQQIERLTADIEADLRGENERMQEIRSHLDWRQAGRR</sequence>
<dbReference type="AlphaFoldDB" id="A0A3S0AL62"/>
<dbReference type="Proteomes" id="UP000276128">
    <property type="component" value="Unassembled WGS sequence"/>
</dbReference>
<organism evidence="1 2">
    <name type="scientific">Paenibacillus whitsoniae</name>
    <dbReference type="NCBI Taxonomy" id="2496558"/>
    <lineage>
        <taxon>Bacteria</taxon>
        <taxon>Bacillati</taxon>
        <taxon>Bacillota</taxon>
        <taxon>Bacilli</taxon>
        <taxon>Bacillales</taxon>
        <taxon>Paenibacillaceae</taxon>
        <taxon>Paenibacillus</taxon>
    </lineage>
</organism>
<comment type="caution">
    <text evidence="1">The sequence shown here is derived from an EMBL/GenBank/DDBJ whole genome shotgun (WGS) entry which is preliminary data.</text>
</comment>
<protein>
    <submittedName>
        <fullName evidence="1">Uncharacterized protein</fullName>
    </submittedName>
</protein>